<reference evidence="2 3" key="1">
    <citation type="submission" date="2019-07" db="EMBL/GenBank/DDBJ databases">
        <title>Finished genome of Venturia effusa.</title>
        <authorList>
            <person name="Young C.A."/>
            <person name="Cox M.P."/>
            <person name="Ganley A.R.D."/>
            <person name="David W.J."/>
        </authorList>
    </citation>
    <scope>NUCLEOTIDE SEQUENCE [LARGE SCALE GENOMIC DNA]</scope>
    <source>
        <strain evidence="3">albino</strain>
    </source>
</reference>
<keyword evidence="3" id="KW-1185">Reference proteome</keyword>
<dbReference type="InterPro" id="IPR010679">
    <property type="entry name" value="DUF1254"/>
</dbReference>
<evidence type="ECO:0000313" key="3">
    <source>
        <dbReference type="Proteomes" id="UP000316270"/>
    </source>
</evidence>
<sequence>MVTITTLSDPSSTAVVRPNVDTFYSSVSYDIGASDLEIKILEVGSDRYWSAAFYTAYGDNYLNLGALKSSAAGKYILTLGQSIAADRSIPLGNVPDYVGSILAPHPIGVLLIRTVLKGSEDMVAAGAVQEGFTVTPIPRNALISGPALTASVFTTATNVTTERILSITAHFINTTFNTAPLPTTLAIAGLSGGLYQKPYVGVYGNDYVAGAYIGSHTYLALVVEEAIYPE</sequence>
<dbReference type="Proteomes" id="UP000316270">
    <property type="component" value="Chromosome 13"/>
</dbReference>
<dbReference type="SUPFAM" id="SSF160935">
    <property type="entry name" value="VPA0735-like"/>
    <property type="match status" value="1"/>
</dbReference>
<accession>A0A517LHU8</accession>
<proteinExistence type="predicted"/>
<protein>
    <recommendedName>
        <fullName evidence="1">DUF1254 domain-containing protein</fullName>
    </recommendedName>
</protein>
<dbReference type="AlphaFoldDB" id="A0A517LHU8"/>
<organism evidence="2 3">
    <name type="scientific">Venturia effusa</name>
    <dbReference type="NCBI Taxonomy" id="50376"/>
    <lineage>
        <taxon>Eukaryota</taxon>
        <taxon>Fungi</taxon>
        <taxon>Dikarya</taxon>
        <taxon>Ascomycota</taxon>
        <taxon>Pezizomycotina</taxon>
        <taxon>Dothideomycetes</taxon>
        <taxon>Pleosporomycetidae</taxon>
        <taxon>Venturiales</taxon>
        <taxon>Venturiaceae</taxon>
        <taxon>Venturia</taxon>
    </lineage>
</organism>
<dbReference type="Pfam" id="PF06863">
    <property type="entry name" value="DUF1254"/>
    <property type="match status" value="1"/>
</dbReference>
<dbReference type="PANTHER" id="PTHR36509:SF2">
    <property type="entry name" value="BLL3101 PROTEIN"/>
    <property type="match status" value="1"/>
</dbReference>
<feature type="domain" description="DUF1254" evidence="1">
    <location>
        <begin position="5"/>
        <end position="136"/>
    </location>
</feature>
<dbReference type="InterPro" id="IPR037050">
    <property type="entry name" value="DUF1254_sf"/>
</dbReference>
<evidence type="ECO:0000259" key="1">
    <source>
        <dbReference type="Pfam" id="PF06863"/>
    </source>
</evidence>
<dbReference type="OrthoDB" id="2018906at2759"/>
<gene>
    <name evidence="2" type="ORF">FKW77_000047</name>
</gene>
<name>A0A517LHU8_9PEZI</name>
<dbReference type="Gene3D" id="2.60.40.1610">
    <property type="entry name" value="Domain of unknown function DUF1254"/>
    <property type="match status" value="1"/>
</dbReference>
<evidence type="ECO:0000313" key="2">
    <source>
        <dbReference type="EMBL" id="QDS75208.1"/>
    </source>
</evidence>
<dbReference type="PANTHER" id="PTHR36509">
    <property type="entry name" value="BLL3101 PROTEIN"/>
    <property type="match status" value="1"/>
</dbReference>
<dbReference type="EMBL" id="CP042197">
    <property type="protein sequence ID" value="QDS75208.1"/>
    <property type="molecule type" value="Genomic_DNA"/>
</dbReference>